<reference evidence="1 2" key="1">
    <citation type="journal article" date="2021" name="Sci. Rep.">
        <title>Chromosome anchoring in Senegalese sole (Solea senegalensis) reveals sex-associated markers and genome rearrangements in flatfish.</title>
        <authorList>
            <person name="Guerrero-Cozar I."/>
            <person name="Gomez-Garrido J."/>
            <person name="Berbel C."/>
            <person name="Martinez-Blanch J.F."/>
            <person name="Alioto T."/>
            <person name="Claros M.G."/>
            <person name="Gagnaire P.A."/>
            <person name="Manchado M."/>
        </authorList>
    </citation>
    <scope>NUCLEOTIDE SEQUENCE [LARGE SCALE GENOMIC DNA]</scope>
    <source>
        <strain evidence="1">Sse05_10M</strain>
    </source>
</reference>
<dbReference type="EMBL" id="JAGKHQ010000006">
    <property type="protein sequence ID" value="KAG7514001.1"/>
    <property type="molecule type" value="Genomic_DNA"/>
</dbReference>
<sequence>MFTGSRTLTDIKQRHIFRYSTPQKYWRSIHGPSCDLTTEGPVRCACNGTQVQIRWIKRGISKDLPP</sequence>
<protein>
    <submittedName>
        <fullName evidence="1">Uncharacterized protein</fullName>
    </submittedName>
</protein>
<gene>
    <name evidence="1" type="ORF">JOB18_022425</name>
</gene>
<evidence type="ECO:0000313" key="2">
    <source>
        <dbReference type="Proteomes" id="UP000693946"/>
    </source>
</evidence>
<name>A0AAV6S849_SOLSE</name>
<dbReference type="Proteomes" id="UP000693946">
    <property type="component" value="Linkage Group LG14"/>
</dbReference>
<evidence type="ECO:0000313" key="1">
    <source>
        <dbReference type="EMBL" id="KAG7514001.1"/>
    </source>
</evidence>
<organism evidence="1 2">
    <name type="scientific">Solea senegalensis</name>
    <name type="common">Senegalese sole</name>
    <dbReference type="NCBI Taxonomy" id="28829"/>
    <lineage>
        <taxon>Eukaryota</taxon>
        <taxon>Metazoa</taxon>
        <taxon>Chordata</taxon>
        <taxon>Craniata</taxon>
        <taxon>Vertebrata</taxon>
        <taxon>Euteleostomi</taxon>
        <taxon>Actinopterygii</taxon>
        <taxon>Neopterygii</taxon>
        <taxon>Teleostei</taxon>
        <taxon>Neoteleostei</taxon>
        <taxon>Acanthomorphata</taxon>
        <taxon>Carangaria</taxon>
        <taxon>Pleuronectiformes</taxon>
        <taxon>Pleuronectoidei</taxon>
        <taxon>Soleidae</taxon>
        <taxon>Solea</taxon>
    </lineage>
</organism>
<accession>A0AAV6S849</accession>
<dbReference type="AlphaFoldDB" id="A0AAV6S849"/>
<comment type="caution">
    <text evidence="1">The sequence shown here is derived from an EMBL/GenBank/DDBJ whole genome shotgun (WGS) entry which is preliminary data.</text>
</comment>
<keyword evidence="2" id="KW-1185">Reference proteome</keyword>
<proteinExistence type="predicted"/>